<accession>A0A821HPK7</accession>
<dbReference type="EMBL" id="CAJOBP010033582">
    <property type="protein sequence ID" value="CAF4689212.1"/>
    <property type="molecule type" value="Genomic_DNA"/>
</dbReference>
<evidence type="ECO:0000313" key="2">
    <source>
        <dbReference type="Proteomes" id="UP000663873"/>
    </source>
</evidence>
<reference evidence="1" key="1">
    <citation type="submission" date="2021-02" db="EMBL/GenBank/DDBJ databases">
        <authorList>
            <person name="Nowell W R."/>
        </authorList>
    </citation>
    <scope>NUCLEOTIDE SEQUENCE</scope>
</reference>
<gene>
    <name evidence="1" type="ORF">UJA718_LOCUS35659</name>
</gene>
<dbReference type="SUPFAM" id="SSF54001">
    <property type="entry name" value="Cysteine proteinases"/>
    <property type="match status" value="1"/>
</dbReference>
<proteinExistence type="predicted"/>
<dbReference type="InterPro" id="IPR038765">
    <property type="entry name" value="Papain-like_cys_pep_sf"/>
</dbReference>
<evidence type="ECO:0000313" key="1">
    <source>
        <dbReference type="EMBL" id="CAF4689212.1"/>
    </source>
</evidence>
<protein>
    <submittedName>
        <fullName evidence="1">Uncharacterized protein</fullName>
    </submittedName>
</protein>
<dbReference type="Proteomes" id="UP000663873">
    <property type="component" value="Unassembled WGS sequence"/>
</dbReference>
<keyword evidence="2" id="KW-1185">Reference proteome</keyword>
<comment type="caution">
    <text evidence="1">The sequence shown here is derived from an EMBL/GenBank/DDBJ whole genome shotgun (WGS) entry which is preliminary data.</text>
</comment>
<name>A0A821HPK7_9BILA</name>
<sequence length="83" mass="8857">TIENMCAHMAESKYLIDPETGNRFPIGGCLISQQPSTLPTFGSSRTLSNKELPSSVDLRQLMTPVVSQGDFNSCVGNALAGIL</sequence>
<organism evidence="1 2">
    <name type="scientific">Rotaria socialis</name>
    <dbReference type="NCBI Taxonomy" id="392032"/>
    <lineage>
        <taxon>Eukaryota</taxon>
        <taxon>Metazoa</taxon>
        <taxon>Spiralia</taxon>
        <taxon>Gnathifera</taxon>
        <taxon>Rotifera</taxon>
        <taxon>Eurotatoria</taxon>
        <taxon>Bdelloidea</taxon>
        <taxon>Philodinida</taxon>
        <taxon>Philodinidae</taxon>
        <taxon>Rotaria</taxon>
    </lineage>
</organism>
<feature type="non-terminal residue" evidence="1">
    <location>
        <position position="1"/>
    </location>
</feature>
<dbReference type="Gene3D" id="3.90.70.10">
    <property type="entry name" value="Cysteine proteinases"/>
    <property type="match status" value="1"/>
</dbReference>
<dbReference type="AlphaFoldDB" id="A0A821HPK7"/>